<proteinExistence type="predicted"/>
<gene>
    <name evidence="4" type="ORF">ENJ15_01125</name>
</gene>
<dbReference type="InterPro" id="IPR051675">
    <property type="entry name" value="Endo/Exo/Phosphatase_dom_1"/>
</dbReference>
<evidence type="ECO:0000256" key="1">
    <source>
        <dbReference type="SAM" id="MobiDB-lite"/>
    </source>
</evidence>
<keyword evidence="2" id="KW-1133">Transmembrane helix</keyword>
<dbReference type="InterPro" id="IPR003583">
    <property type="entry name" value="Hlx-hairpin-Hlx_DNA-bd_motif"/>
</dbReference>
<evidence type="ECO:0000259" key="3">
    <source>
        <dbReference type="SMART" id="SM00278"/>
    </source>
</evidence>
<dbReference type="Proteomes" id="UP000885771">
    <property type="component" value="Unassembled WGS sequence"/>
</dbReference>
<evidence type="ECO:0000313" key="4">
    <source>
        <dbReference type="EMBL" id="HHM01586.1"/>
    </source>
</evidence>
<organism evidence="4">
    <name type="scientific">Caldithrix abyssi</name>
    <dbReference type="NCBI Taxonomy" id="187145"/>
    <lineage>
        <taxon>Bacteria</taxon>
        <taxon>Pseudomonadati</taxon>
        <taxon>Calditrichota</taxon>
        <taxon>Calditrichia</taxon>
        <taxon>Calditrichales</taxon>
        <taxon>Calditrichaceae</taxon>
        <taxon>Caldithrix</taxon>
    </lineage>
</organism>
<dbReference type="PANTHER" id="PTHR21180:SF32">
    <property type="entry name" value="ENDONUCLEASE_EXONUCLEASE_PHOSPHATASE FAMILY DOMAIN-CONTAINING PROTEIN 1"/>
    <property type="match status" value="1"/>
</dbReference>
<feature type="domain" description="Helix-hairpin-helix DNA-binding motif class 1" evidence="3">
    <location>
        <begin position="101"/>
        <end position="120"/>
    </location>
</feature>
<sequence>MITLSKSEKQALLVFTSVLVVAYGVQWLGPAGGAAPRFDYAPADSLYDVLAADTLVRTTETELKKNVRPPKTAEKKNRRRKKSIKKLPPLKSIDINSATKNDLVKLPHIGPVTARNILEYRRENGPFRSIRDLLKVKRIGPKTLEKISPFLLIGDTLK</sequence>
<dbReference type="GO" id="GO:0003677">
    <property type="term" value="F:DNA binding"/>
    <property type="evidence" value="ECO:0007669"/>
    <property type="project" value="InterPro"/>
</dbReference>
<dbReference type="SUPFAM" id="SSF47781">
    <property type="entry name" value="RuvA domain 2-like"/>
    <property type="match status" value="1"/>
</dbReference>
<comment type="caution">
    <text evidence="4">The sequence shown here is derived from an EMBL/GenBank/DDBJ whole genome shotgun (WGS) entry which is preliminary data.</text>
</comment>
<feature type="compositionally biased region" description="Basic and acidic residues" evidence="1">
    <location>
        <begin position="62"/>
        <end position="75"/>
    </location>
</feature>
<accession>A0A7V5RN21</accession>
<dbReference type="PANTHER" id="PTHR21180">
    <property type="entry name" value="ENDONUCLEASE/EXONUCLEASE/PHOSPHATASE FAMILY DOMAIN-CONTAINING PROTEIN 1"/>
    <property type="match status" value="1"/>
</dbReference>
<feature type="transmembrane region" description="Helical" evidence="2">
    <location>
        <begin position="12"/>
        <end position="29"/>
    </location>
</feature>
<dbReference type="SMART" id="SM00278">
    <property type="entry name" value="HhH1"/>
    <property type="match status" value="2"/>
</dbReference>
<keyword evidence="2" id="KW-0472">Membrane</keyword>
<evidence type="ECO:0000256" key="2">
    <source>
        <dbReference type="SAM" id="Phobius"/>
    </source>
</evidence>
<dbReference type="InterPro" id="IPR010994">
    <property type="entry name" value="RuvA_2-like"/>
</dbReference>
<name>A0A7V5RN21_CALAY</name>
<protein>
    <submittedName>
        <fullName evidence="4">Helix-hairpin-helix domain-containing protein</fullName>
    </submittedName>
</protein>
<feature type="domain" description="Helix-hairpin-helix DNA-binding motif class 1" evidence="3">
    <location>
        <begin position="131"/>
        <end position="150"/>
    </location>
</feature>
<dbReference type="GO" id="GO:0006281">
    <property type="term" value="P:DNA repair"/>
    <property type="evidence" value="ECO:0007669"/>
    <property type="project" value="InterPro"/>
</dbReference>
<dbReference type="AlphaFoldDB" id="A0A7V5RN21"/>
<dbReference type="EMBL" id="DRLI01000045">
    <property type="protein sequence ID" value="HHM01586.1"/>
    <property type="molecule type" value="Genomic_DNA"/>
</dbReference>
<dbReference type="Gene3D" id="1.10.150.320">
    <property type="entry name" value="Photosystem II 12 kDa extrinsic protein"/>
    <property type="match status" value="1"/>
</dbReference>
<keyword evidence="2" id="KW-0812">Transmembrane</keyword>
<feature type="region of interest" description="Disordered" evidence="1">
    <location>
        <begin position="62"/>
        <end position="83"/>
    </location>
</feature>
<dbReference type="Pfam" id="PF12836">
    <property type="entry name" value="HHH_3"/>
    <property type="match status" value="1"/>
</dbReference>
<reference evidence="4" key="1">
    <citation type="journal article" date="2020" name="mSystems">
        <title>Genome- and Community-Level Interaction Insights into Carbon Utilization and Element Cycling Functions of Hydrothermarchaeota in Hydrothermal Sediment.</title>
        <authorList>
            <person name="Zhou Z."/>
            <person name="Liu Y."/>
            <person name="Xu W."/>
            <person name="Pan J."/>
            <person name="Luo Z.H."/>
            <person name="Li M."/>
        </authorList>
    </citation>
    <scope>NUCLEOTIDE SEQUENCE [LARGE SCALE GENOMIC DNA]</scope>
    <source>
        <strain evidence="4">HyVt-460</strain>
    </source>
</reference>